<evidence type="ECO:0000259" key="5">
    <source>
        <dbReference type="Pfam" id="PF20266"/>
    </source>
</evidence>
<dbReference type="PANTHER" id="PTHR10656">
    <property type="entry name" value="CELL FATE DETERMINING PROTEIN MAB21-RELATED"/>
    <property type="match status" value="1"/>
</dbReference>
<dbReference type="InterPro" id="IPR046903">
    <property type="entry name" value="Mab-21-like_nuc_Trfase"/>
</dbReference>
<name>A0ABM4DFI1_HYDVU</name>
<keyword evidence="3" id="KW-0067">ATP-binding</keyword>
<dbReference type="RefSeq" id="XP_065673187.1">
    <property type="nucleotide sequence ID" value="XM_065817115.1"/>
</dbReference>
<protein>
    <submittedName>
        <fullName evidence="7 8">Uncharacterized protein LOC136090446</fullName>
    </submittedName>
</protein>
<dbReference type="RefSeq" id="XP_065673185.1">
    <property type="nucleotide sequence ID" value="XM_065817113.1"/>
</dbReference>
<dbReference type="InterPro" id="IPR046906">
    <property type="entry name" value="Mab-21_HhH/H2TH-like"/>
</dbReference>
<accession>A0ABM4DFI1</accession>
<gene>
    <name evidence="7 8 9" type="primary">LOC136090446</name>
</gene>
<evidence type="ECO:0000313" key="6">
    <source>
        <dbReference type="Proteomes" id="UP001652625"/>
    </source>
</evidence>
<reference evidence="7 8" key="1">
    <citation type="submission" date="2025-05" db="UniProtKB">
        <authorList>
            <consortium name="RefSeq"/>
        </authorList>
    </citation>
    <scope>IDENTIFICATION</scope>
</reference>
<evidence type="ECO:0000313" key="7">
    <source>
        <dbReference type="RefSeq" id="XP_065673185.1"/>
    </source>
</evidence>
<feature type="domain" description="Mab-21-like nucleotidyltransferase" evidence="4">
    <location>
        <begin position="483"/>
        <end position="552"/>
    </location>
</feature>
<proteinExistence type="inferred from homology"/>
<dbReference type="Gene3D" id="1.10.1410.40">
    <property type="match status" value="1"/>
</dbReference>
<dbReference type="RefSeq" id="XP_065673186.1">
    <property type="nucleotide sequence ID" value="XM_065817114.1"/>
</dbReference>
<comment type="cofactor">
    <cofactor evidence="1">
        <name>Mg(2+)</name>
        <dbReference type="ChEBI" id="CHEBI:18420"/>
    </cofactor>
</comment>
<evidence type="ECO:0000256" key="1">
    <source>
        <dbReference type="ARBA" id="ARBA00001946"/>
    </source>
</evidence>
<evidence type="ECO:0000259" key="4">
    <source>
        <dbReference type="Pfam" id="PF03281"/>
    </source>
</evidence>
<keyword evidence="3" id="KW-0547">Nucleotide-binding</keyword>
<evidence type="ECO:0000256" key="3">
    <source>
        <dbReference type="ARBA" id="ARBA00022840"/>
    </source>
</evidence>
<dbReference type="GeneID" id="136090446"/>
<evidence type="ECO:0000313" key="9">
    <source>
        <dbReference type="RefSeq" id="XP_065673187.1"/>
    </source>
</evidence>
<dbReference type="Pfam" id="PF20266">
    <property type="entry name" value="Mab-21_C"/>
    <property type="match status" value="1"/>
</dbReference>
<evidence type="ECO:0000256" key="2">
    <source>
        <dbReference type="ARBA" id="ARBA00008307"/>
    </source>
</evidence>
<keyword evidence="6" id="KW-1185">Reference proteome</keyword>
<dbReference type="InterPro" id="IPR024810">
    <property type="entry name" value="MAB21L/cGLR"/>
</dbReference>
<dbReference type="Proteomes" id="UP001652625">
    <property type="component" value="Chromosome 14"/>
</dbReference>
<comment type="similarity">
    <text evidence="2">Belongs to the mab-21 family.</text>
</comment>
<evidence type="ECO:0000313" key="8">
    <source>
        <dbReference type="RefSeq" id="XP_065673186.1"/>
    </source>
</evidence>
<dbReference type="Pfam" id="PF03281">
    <property type="entry name" value="Mab-21"/>
    <property type="match status" value="1"/>
</dbReference>
<organism evidence="6 7">
    <name type="scientific">Hydra vulgaris</name>
    <name type="common">Hydra</name>
    <name type="synonym">Hydra attenuata</name>
    <dbReference type="NCBI Taxonomy" id="6087"/>
    <lineage>
        <taxon>Eukaryota</taxon>
        <taxon>Metazoa</taxon>
        <taxon>Cnidaria</taxon>
        <taxon>Hydrozoa</taxon>
        <taxon>Hydroidolina</taxon>
        <taxon>Anthoathecata</taxon>
        <taxon>Aplanulata</taxon>
        <taxon>Hydridae</taxon>
        <taxon>Hydra</taxon>
    </lineage>
</organism>
<sequence>MDAIIQLFQNHVSPEKLLKYRLEWENITSTIIVALSKSFLEKTELRSVSSTINQSSFSNVESNNAKNVTILHETNLPTVTSNSSNQDLDKSIINIENKTIIETALNLSSSLDKASSEFEKVTKLQETKLSNVASACVNVSTQNLNEFFLTYEVKAILSGSNVEGSNLARLFFEDSRKEMEFDIMFQVAQVNKMCLEQCDKSNPMFVHILLETEPNVIDECVRRYGDDFSNFFKCDYKNFKSYLSSDVLKSEAKFFLNSVSPDLFKRIGGYTSCTDLPDWNSKDAAGTFNIVFSNDPKFIGERESKPQDFVKHVMDEVANGSHEFEQRVKHMLQTLIQVQQNFLESRLNGKTKFEQINLAIECSNQCLYLTDTLCDHRQETIGYTLRQLIGFETKEMTESVRTPIKKKFENQISKLNKFLVEPDSDEAEQTLCDYETDAKSQRSITGLDAFIREELLFMKAVHFSQKEEGSNNNVDELLNFSENYVSRISIDFVFCLKCNLWPGVAAEWLTRERFWPEQAAIKNIVANGIHVVCKELQHNAIDWRLSFSDAEIEIAKLWTTWQHYIYFIFKSLFYKYLKPLSNKGIKVITSYVIKTVMLNVSENFEQSYWCKENSGECLHVLLITLISAFESKILPHHFIPTFNLLHGVSSDKETEKVLDTATNILNSLLKRPEEVASNLSGTLEIIVEFIKVSEIQTEMKTRINDELLPFIKQL</sequence>
<dbReference type="SMART" id="SM01265">
    <property type="entry name" value="Mab-21"/>
    <property type="match status" value="1"/>
</dbReference>
<dbReference type="PANTHER" id="PTHR10656:SF69">
    <property type="entry name" value="MAB-21-LIKE HHH_H2TH-LIKE DOMAIN-CONTAINING PROTEIN"/>
    <property type="match status" value="1"/>
</dbReference>
<feature type="domain" description="Mab-21-like HhH/H2TH-like" evidence="5">
    <location>
        <begin position="582"/>
        <end position="653"/>
    </location>
</feature>